<dbReference type="EMBL" id="JBHUEN010000046">
    <property type="protein sequence ID" value="MFD1883381.1"/>
    <property type="molecule type" value="Genomic_DNA"/>
</dbReference>
<keyword evidence="2" id="KW-1185">Reference proteome</keyword>
<protein>
    <submittedName>
        <fullName evidence="1">Uncharacterized protein</fullName>
    </submittedName>
</protein>
<evidence type="ECO:0000313" key="2">
    <source>
        <dbReference type="Proteomes" id="UP001597213"/>
    </source>
</evidence>
<reference evidence="2" key="1">
    <citation type="journal article" date="2019" name="Int. J. Syst. Evol. Microbiol.">
        <title>The Global Catalogue of Microorganisms (GCM) 10K type strain sequencing project: providing services to taxonomists for standard genome sequencing and annotation.</title>
        <authorList>
            <consortium name="The Broad Institute Genomics Platform"/>
            <consortium name="The Broad Institute Genome Sequencing Center for Infectious Disease"/>
            <person name="Wu L."/>
            <person name="Ma J."/>
        </authorList>
    </citation>
    <scope>NUCLEOTIDE SEQUENCE [LARGE SCALE GENOMIC DNA]</scope>
    <source>
        <strain evidence="2">CCUG 56029</strain>
    </source>
</reference>
<organism evidence="1 2">
    <name type="scientific">Paracoccus pacificus</name>
    <dbReference type="NCBI Taxonomy" id="1463598"/>
    <lineage>
        <taxon>Bacteria</taxon>
        <taxon>Pseudomonadati</taxon>
        <taxon>Pseudomonadota</taxon>
        <taxon>Alphaproteobacteria</taxon>
        <taxon>Rhodobacterales</taxon>
        <taxon>Paracoccaceae</taxon>
        <taxon>Paracoccus</taxon>
    </lineage>
</organism>
<dbReference type="RefSeq" id="WP_379144716.1">
    <property type="nucleotide sequence ID" value="NZ_JBHUEN010000046.1"/>
</dbReference>
<name>A0ABW4RB16_9RHOB</name>
<dbReference type="Proteomes" id="UP001597213">
    <property type="component" value="Unassembled WGS sequence"/>
</dbReference>
<comment type="caution">
    <text evidence="1">The sequence shown here is derived from an EMBL/GenBank/DDBJ whole genome shotgun (WGS) entry which is preliminary data.</text>
</comment>
<gene>
    <name evidence="1" type="ORF">ACFSCT_16830</name>
</gene>
<proteinExistence type="predicted"/>
<accession>A0ABW4RB16</accession>
<evidence type="ECO:0000313" key="1">
    <source>
        <dbReference type="EMBL" id="MFD1883381.1"/>
    </source>
</evidence>
<sequence>MTTWLDYLRENPADDFDSVMELRIPMSIQLEIMRKAQELEVLPLDVVLYALADYGIARNKILCL</sequence>